<dbReference type="InterPro" id="IPR011006">
    <property type="entry name" value="CheY-like_superfamily"/>
</dbReference>
<organism evidence="1 2">
    <name type="scientific">Populus alba x Populus x berolinensis</name>
    <dbReference type="NCBI Taxonomy" id="444605"/>
    <lineage>
        <taxon>Eukaryota</taxon>
        <taxon>Viridiplantae</taxon>
        <taxon>Streptophyta</taxon>
        <taxon>Embryophyta</taxon>
        <taxon>Tracheophyta</taxon>
        <taxon>Spermatophyta</taxon>
        <taxon>Magnoliopsida</taxon>
        <taxon>eudicotyledons</taxon>
        <taxon>Gunneridae</taxon>
        <taxon>Pentapetalae</taxon>
        <taxon>rosids</taxon>
        <taxon>fabids</taxon>
        <taxon>Malpighiales</taxon>
        <taxon>Salicaceae</taxon>
        <taxon>Saliceae</taxon>
        <taxon>Populus</taxon>
    </lineage>
</organism>
<accession>A0AAD6M344</accession>
<name>A0AAD6M344_9ROSI</name>
<dbReference type="GO" id="GO:0005524">
    <property type="term" value="F:ATP binding"/>
    <property type="evidence" value="ECO:0007669"/>
    <property type="project" value="UniProtKB-KW"/>
</dbReference>
<keyword evidence="2" id="KW-1185">Reference proteome</keyword>
<dbReference type="GO" id="GO:0005783">
    <property type="term" value="C:endoplasmic reticulum"/>
    <property type="evidence" value="ECO:0007669"/>
    <property type="project" value="TreeGrafter"/>
</dbReference>
<dbReference type="PANTHER" id="PTHR24423">
    <property type="entry name" value="TWO-COMPONENT SENSOR HISTIDINE KINASE"/>
    <property type="match status" value="1"/>
</dbReference>
<protein>
    <submittedName>
        <fullName evidence="1">Uncharacterized protein</fullName>
    </submittedName>
</protein>
<dbReference type="Gene3D" id="3.40.50.2300">
    <property type="match status" value="1"/>
</dbReference>
<dbReference type="Proteomes" id="UP001164929">
    <property type="component" value="Chromosome 12"/>
</dbReference>
<sequence length="104" mass="11375">MMKPTSLYLVVDASQDLDSAQLSSCDSDTTTLLEKLGCNVATVASGFESLSALGQAASSFKILILNIQKPEDRYEVAMRIWKLRSRVLPLIIAMIATYDDDVSD</sequence>
<comment type="caution">
    <text evidence="1">The sequence shown here is derived from an EMBL/GenBank/DDBJ whole genome shotgun (WGS) entry which is preliminary data.</text>
</comment>
<dbReference type="GO" id="GO:0038199">
    <property type="term" value="F:ethylene receptor activity"/>
    <property type="evidence" value="ECO:0007669"/>
    <property type="project" value="TreeGrafter"/>
</dbReference>
<dbReference type="EMBL" id="JAQIZT010000012">
    <property type="protein sequence ID" value="KAJ6976607.1"/>
    <property type="molecule type" value="Genomic_DNA"/>
</dbReference>
<dbReference type="SUPFAM" id="SSF52172">
    <property type="entry name" value="CheY-like"/>
    <property type="match status" value="1"/>
</dbReference>
<dbReference type="GO" id="GO:0046872">
    <property type="term" value="F:metal ion binding"/>
    <property type="evidence" value="ECO:0007669"/>
    <property type="project" value="UniProtKB-KW"/>
</dbReference>
<gene>
    <name evidence="1" type="ORF">NC653_028687</name>
</gene>
<dbReference type="AlphaFoldDB" id="A0AAD6M344"/>
<dbReference type="GO" id="GO:0016301">
    <property type="term" value="F:kinase activity"/>
    <property type="evidence" value="ECO:0007669"/>
    <property type="project" value="UniProtKB-KW"/>
</dbReference>
<dbReference type="PANTHER" id="PTHR24423:SF633">
    <property type="entry name" value="ETHYLENE RECEPTOR 2"/>
    <property type="match status" value="1"/>
</dbReference>
<evidence type="ECO:0000313" key="2">
    <source>
        <dbReference type="Proteomes" id="UP001164929"/>
    </source>
</evidence>
<evidence type="ECO:0000313" key="1">
    <source>
        <dbReference type="EMBL" id="KAJ6976607.1"/>
    </source>
</evidence>
<proteinExistence type="predicted"/>
<dbReference type="GO" id="GO:0051740">
    <property type="term" value="F:ethylene binding"/>
    <property type="evidence" value="ECO:0007669"/>
    <property type="project" value="TreeGrafter"/>
</dbReference>
<reference evidence="1" key="1">
    <citation type="journal article" date="2023" name="Mol. Ecol. Resour.">
        <title>Chromosome-level genome assembly of a triploid poplar Populus alba 'Berolinensis'.</title>
        <authorList>
            <person name="Chen S."/>
            <person name="Yu Y."/>
            <person name="Wang X."/>
            <person name="Wang S."/>
            <person name="Zhang T."/>
            <person name="Zhou Y."/>
            <person name="He R."/>
            <person name="Meng N."/>
            <person name="Wang Y."/>
            <person name="Liu W."/>
            <person name="Liu Z."/>
            <person name="Liu J."/>
            <person name="Guo Q."/>
            <person name="Huang H."/>
            <person name="Sederoff R.R."/>
            <person name="Wang G."/>
            <person name="Qu G."/>
            <person name="Chen S."/>
        </authorList>
    </citation>
    <scope>NUCLEOTIDE SEQUENCE</scope>
    <source>
        <strain evidence="1">SC-2020</strain>
    </source>
</reference>